<dbReference type="InterPro" id="IPR029033">
    <property type="entry name" value="His_PPase_superfam"/>
</dbReference>
<dbReference type="EMBL" id="JALJOS010000012">
    <property type="protein sequence ID" value="KAK9832289.1"/>
    <property type="molecule type" value="Genomic_DNA"/>
</dbReference>
<accession>A0AAW1RFB3</accession>
<evidence type="ECO:0000313" key="3">
    <source>
        <dbReference type="Proteomes" id="UP001438707"/>
    </source>
</evidence>
<protein>
    <recommendedName>
        <fullName evidence="4">Phosphoglycerate mutase</fullName>
    </recommendedName>
</protein>
<dbReference type="Gene3D" id="3.40.50.1240">
    <property type="entry name" value="Phosphoglycerate mutase-like"/>
    <property type="match status" value="1"/>
</dbReference>
<dbReference type="InterPro" id="IPR013078">
    <property type="entry name" value="His_Pase_superF_clade-1"/>
</dbReference>
<dbReference type="SUPFAM" id="SSF53254">
    <property type="entry name" value="Phosphoglycerate mutase-like"/>
    <property type="match status" value="1"/>
</dbReference>
<reference evidence="2 3" key="1">
    <citation type="journal article" date="2024" name="Nat. Commun.">
        <title>Phylogenomics reveals the evolutionary origins of lichenization in chlorophyte algae.</title>
        <authorList>
            <person name="Puginier C."/>
            <person name="Libourel C."/>
            <person name="Otte J."/>
            <person name="Skaloud P."/>
            <person name="Haon M."/>
            <person name="Grisel S."/>
            <person name="Petersen M."/>
            <person name="Berrin J.G."/>
            <person name="Delaux P.M."/>
            <person name="Dal Grande F."/>
            <person name="Keller J."/>
        </authorList>
    </citation>
    <scope>NUCLEOTIDE SEQUENCE [LARGE SCALE GENOMIC DNA]</scope>
    <source>
        <strain evidence="2 3">SAG 2145</strain>
    </source>
</reference>
<dbReference type="PANTHER" id="PTHR47821">
    <property type="entry name" value="PHOSPHOGLYCERATE MUTASE FAMILY PROTEIN"/>
    <property type="match status" value="1"/>
</dbReference>
<feature type="compositionally biased region" description="Polar residues" evidence="1">
    <location>
        <begin position="188"/>
        <end position="202"/>
    </location>
</feature>
<feature type="region of interest" description="Disordered" evidence="1">
    <location>
        <begin position="181"/>
        <end position="202"/>
    </location>
</feature>
<keyword evidence="3" id="KW-1185">Reference proteome</keyword>
<dbReference type="AlphaFoldDB" id="A0AAW1RFB3"/>
<evidence type="ECO:0000313" key="2">
    <source>
        <dbReference type="EMBL" id="KAK9832289.1"/>
    </source>
</evidence>
<proteinExistence type="predicted"/>
<dbReference type="CDD" id="cd07067">
    <property type="entry name" value="HP_PGM_like"/>
    <property type="match status" value="1"/>
</dbReference>
<evidence type="ECO:0008006" key="4">
    <source>
        <dbReference type="Google" id="ProtNLM"/>
    </source>
</evidence>
<dbReference type="PANTHER" id="PTHR47821:SF2">
    <property type="entry name" value="PHOSPHOGLYCERATE MUTASE FAMILY PROTEIN"/>
    <property type="match status" value="1"/>
</dbReference>
<name>A0AAW1RFB3_9CHLO</name>
<gene>
    <name evidence="2" type="ORF">WJX74_005468</name>
</gene>
<dbReference type="Proteomes" id="UP001438707">
    <property type="component" value="Unassembled WGS sequence"/>
</dbReference>
<dbReference type="Pfam" id="PF00300">
    <property type="entry name" value="His_Phos_1"/>
    <property type="match status" value="1"/>
</dbReference>
<sequence>MDLRNTYWLLRHGRSRANERGIIVSSVEEGEKEEFGLTELGHEQASAAGAQWLQLLGKVESSDLSIISSPFSRARQTAEDAAASASVKTASIEIAEELRERYFGTGLELQSDKGYQQVWAADAIDSSTCPSGGGESVEQVSCRLKQLVQRLEMQHQGIHILLVSHGDTLSIMWATMTGSPLPEHRAHGQQTGELRKLQTQGC</sequence>
<organism evidence="2 3">
    <name type="scientific">Apatococcus lobatus</name>
    <dbReference type="NCBI Taxonomy" id="904363"/>
    <lineage>
        <taxon>Eukaryota</taxon>
        <taxon>Viridiplantae</taxon>
        <taxon>Chlorophyta</taxon>
        <taxon>core chlorophytes</taxon>
        <taxon>Trebouxiophyceae</taxon>
        <taxon>Chlorellales</taxon>
        <taxon>Chlorellaceae</taxon>
        <taxon>Apatococcus</taxon>
    </lineage>
</organism>
<dbReference type="SMART" id="SM00855">
    <property type="entry name" value="PGAM"/>
    <property type="match status" value="1"/>
</dbReference>
<dbReference type="PIRSF" id="PIRSF000709">
    <property type="entry name" value="6PFK_2-Ptase"/>
    <property type="match status" value="1"/>
</dbReference>
<evidence type="ECO:0000256" key="1">
    <source>
        <dbReference type="SAM" id="MobiDB-lite"/>
    </source>
</evidence>
<comment type="caution">
    <text evidence="2">The sequence shown here is derived from an EMBL/GenBank/DDBJ whole genome shotgun (WGS) entry which is preliminary data.</text>
</comment>